<dbReference type="EMBL" id="CP059139">
    <property type="protein sequence ID" value="QMV63433.1"/>
    <property type="molecule type" value="Genomic_DNA"/>
</dbReference>
<gene>
    <name evidence="2" type="ORF">HS968_26070</name>
</gene>
<name>A0A7G5DNV8_9PSED</name>
<dbReference type="AlphaFoldDB" id="A0A7G5DNV8"/>
<dbReference type="Proteomes" id="UP000515276">
    <property type="component" value="Chromosome"/>
</dbReference>
<dbReference type="RefSeq" id="WP_182369470.1">
    <property type="nucleotide sequence ID" value="NZ_CP059139.1"/>
</dbReference>
<feature type="domain" description="AAA+ ATPase" evidence="1">
    <location>
        <begin position="23"/>
        <end position="327"/>
    </location>
</feature>
<sequence length="605" mass="69126">MRLLHYMEIENFKRFGECQRIELDHPAVLIGPNNCGKTSAIQALALWSQAVRTWYDVRKESSAKERTATSLNRLNIVAVPVTRTRFFWHNTQVRKANKDIPLIITVGVEFKGKICSLPMRFRSQGDELVYCSPDESVISDLEFISYAANLKVELLYPMSGLDTEEPVLQPGRVDVLLGQGRTADVLRNLCLTVYKSSTNDWNRVTQLMRRLFNIELGKPEETTRGSITLNYRQHGVKEALDISSAGRGMLQMLLVFAYLYSHKGGVLLVDEPDAHLEILRQKQVYVLLRDIASENGSQVVLVTHSEVILDEALDRNLTLLLEGRADDLAKRQDIRNSLKHFGAEHYVKARERGYVLYVEGGTDIDMLRALAERLEHPAISIWDERINTFYVQNNYPLQDVNAELERVEGGFGITPIDHFNGLRNLLPDLKGLAILDNDGQNRQDRDLGSLSIRYWRRYETENYFITPELLKRYAISQYPTDDLFSTQILTTIEESLAEIIKASVFDDSRTDYEAWTNSPPEAARLIWEAKTERRKLSTIAEDFFRTLSRKLGGSMLLKKGELHRLMPQAELSSSAAAEVSAKLDLLYQLFKNSLGHEEHDKELDE</sequence>
<dbReference type="InterPro" id="IPR041685">
    <property type="entry name" value="AAA_GajA/Old/RecF-like"/>
</dbReference>
<dbReference type="Pfam" id="PF13175">
    <property type="entry name" value="AAA_15"/>
    <property type="match status" value="1"/>
</dbReference>
<evidence type="ECO:0000313" key="2">
    <source>
        <dbReference type="EMBL" id="QMV63433.1"/>
    </source>
</evidence>
<reference evidence="2 3" key="1">
    <citation type="journal article" date="2020" name="G3 (Bethesda)">
        <title>CeMbio - The Caenorhabditis elegans Microbiome Resource.</title>
        <authorList>
            <person name="Dirksen P."/>
            <person name="Assie A."/>
            <person name="Zimmermann J."/>
            <person name="Zhang F."/>
            <person name="Tietje A.M."/>
            <person name="Marsh S.A."/>
            <person name="Felix M.A."/>
            <person name="Shapira M."/>
            <person name="Kaleta C."/>
            <person name="Schulenburg H."/>
            <person name="Samuel B."/>
        </authorList>
    </citation>
    <scope>NUCLEOTIDE SEQUENCE [LARGE SCALE GENOMIC DNA]</scope>
    <source>
        <strain evidence="2 3">MSPm1</strain>
    </source>
</reference>
<dbReference type="GO" id="GO:0016887">
    <property type="term" value="F:ATP hydrolysis activity"/>
    <property type="evidence" value="ECO:0007669"/>
    <property type="project" value="InterPro"/>
</dbReference>
<dbReference type="InterPro" id="IPR003593">
    <property type="entry name" value="AAA+_ATPase"/>
</dbReference>
<dbReference type="InterPro" id="IPR003959">
    <property type="entry name" value="ATPase_AAA_core"/>
</dbReference>
<organism evidence="2 3">
    <name type="scientific">Pseudomonas berkeleyensis</name>
    <dbReference type="NCBI Taxonomy" id="2726956"/>
    <lineage>
        <taxon>Bacteria</taxon>
        <taxon>Pseudomonadati</taxon>
        <taxon>Pseudomonadota</taxon>
        <taxon>Gammaproteobacteria</taxon>
        <taxon>Pseudomonadales</taxon>
        <taxon>Pseudomonadaceae</taxon>
        <taxon>Pseudomonas</taxon>
    </lineage>
</organism>
<evidence type="ECO:0000259" key="1">
    <source>
        <dbReference type="SMART" id="SM00382"/>
    </source>
</evidence>
<dbReference type="SUPFAM" id="SSF52540">
    <property type="entry name" value="P-loop containing nucleoside triphosphate hydrolases"/>
    <property type="match status" value="1"/>
</dbReference>
<protein>
    <submittedName>
        <fullName evidence="2">AAA family ATPase</fullName>
    </submittedName>
</protein>
<dbReference type="SMART" id="SM00382">
    <property type="entry name" value="AAA"/>
    <property type="match status" value="1"/>
</dbReference>
<proteinExistence type="predicted"/>
<dbReference type="CDD" id="cd00267">
    <property type="entry name" value="ABC_ATPase"/>
    <property type="match status" value="1"/>
</dbReference>
<accession>A0A7G5DNV8</accession>
<dbReference type="PANTHER" id="PTHR43581">
    <property type="entry name" value="ATP/GTP PHOSPHATASE"/>
    <property type="match status" value="1"/>
</dbReference>
<dbReference type="GO" id="GO:0005524">
    <property type="term" value="F:ATP binding"/>
    <property type="evidence" value="ECO:0007669"/>
    <property type="project" value="InterPro"/>
</dbReference>
<dbReference type="Pfam" id="PF13304">
    <property type="entry name" value="AAA_21"/>
    <property type="match status" value="1"/>
</dbReference>
<dbReference type="InterPro" id="IPR027417">
    <property type="entry name" value="P-loop_NTPase"/>
</dbReference>
<dbReference type="Gene3D" id="3.40.50.300">
    <property type="entry name" value="P-loop containing nucleotide triphosphate hydrolases"/>
    <property type="match status" value="2"/>
</dbReference>
<keyword evidence="3" id="KW-1185">Reference proteome</keyword>
<dbReference type="InterPro" id="IPR051396">
    <property type="entry name" value="Bact_Antivir_Def_Nuclease"/>
</dbReference>
<evidence type="ECO:0000313" key="3">
    <source>
        <dbReference type="Proteomes" id="UP000515276"/>
    </source>
</evidence>
<dbReference type="PANTHER" id="PTHR43581:SF2">
    <property type="entry name" value="EXCINUCLEASE ATPASE SUBUNIT"/>
    <property type="match status" value="1"/>
</dbReference>